<dbReference type="EMBL" id="SHST01000010">
    <property type="protein sequence ID" value="TCF41135.1"/>
    <property type="molecule type" value="Genomic_DNA"/>
</dbReference>
<keyword evidence="3" id="KW-0804">Transcription</keyword>
<dbReference type="Proteomes" id="UP000292241">
    <property type="component" value="Unassembled WGS sequence"/>
</dbReference>
<dbReference type="EMBL" id="SHRR01000002">
    <property type="protein sequence ID" value="TCE88674.1"/>
    <property type="molecule type" value="Genomic_DNA"/>
</dbReference>
<reference evidence="22 23" key="1">
    <citation type="journal article" date="2018" name="Sci. Rep.">
        <title>Genomic diversity and distribution of Bifidobacterium longum subsp. longum across the human lifespan.</title>
        <authorList>
            <person name="Odamaki T."/>
            <person name="Bottacini F."/>
            <person name="Kato K."/>
            <person name="Mitsuyama E."/>
            <person name="Yoshida K."/>
            <person name="Horigome A."/>
            <person name="Xiao J.Z."/>
            <person name="van Sinderen D."/>
        </authorList>
    </citation>
    <scope>NUCLEOTIDE SEQUENCE [LARGE SCALE GENOMIC DNA]</scope>
    <source>
        <strain evidence="6 34">MCC10002</strain>
        <strain evidence="7 33">MCC10004</strain>
        <strain evidence="8 26">MCC10008</strain>
        <strain evidence="9 25">MCC10009</strain>
        <strain evidence="10 32">MCC10015</strain>
        <strain evidence="11 27">MCC10043</strain>
        <strain evidence="12 31">MCC10044</strain>
        <strain evidence="13 24">MCC10070</strain>
        <strain evidence="14 29">MCC10076</strain>
        <strain evidence="15 22">MCC10083</strain>
        <strain evidence="16 35">MCC10100</strain>
        <strain evidence="17 28">MCC10102</strain>
        <strain evidence="18 30">MCC10116</strain>
        <strain evidence="19 23">MCC10120</strain>
    </source>
</reference>
<evidence type="ECO:0000313" key="31">
    <source>
        <dbReference type="Proteomes" id="UP000293319"/>
    </source>
</evidence>
<dbReference type="EMBL" id="SHQV01000004">
    <property type="protein sequence ID" value="TCE46267.1"/>
    <property type="molecule type" value="Genomic_DNA"/>
</dbReference>
<evidence type="ECO:0000313" key="27">
    <source>
        <dbReference type="Proteomes" id="UP000292260"/>
    </source>
</evidence>
<sequence>MKASIEDVARQAGVSTATVSRAFSRPDMVSAKTRAKVMEAAQQLDFSVSRMAGILKSGRSHRVALLVGSSKLDWFTSRIIEGLNEVLRSAGYDLVIQPIGDAGAREEFFDELPVRGNADAVIVSSFAITPAEIRRLNTTRIPLIGINTASQGFTASVGIDDKAGIRLIVRHLTTLGHRNLLYLYETFDATMGFSSHNRVTGFLEACSELDGVTGQTMDMQAGDDPVDAALTALLARDDAPTALCFHQDSLAIPLFFRLRQCGMAIPTDLSVTGFDNSTFSGEVGLTTVRQKPYDMAVAAARKALDLIEGRTLDQPHEIFPVQLLVRDSTAAPRVRG</sequence>
<reference evidence="18" key="3">
    <citation type="submission" date="2019-02" db="EMBL/GenBank/DDBJ databases">
        <authorList>
            <person name="Odamaki T."/>
        </authorList>
    </citation>
    <scope>NUCLEOTIDE SEQUENCE</scope>
    <source>
        <strain evidence="6">MCC10002</strain>
        <strain evidence="7">MCC10004</strain>
        <strain evidence="8">MCC10008</strain>
        <strain evidence="9">MCC10009</strain>
        <strain evidence="10">MCC10015</strain>
        <strain evidence="11">MCC10043</strain>
        <strain evidence="12">MCC10044</strain>
        <strain evidence="13">MCC10070</strain>
        <strain evidence="14">MCC10076</strain>
        <strain evidence="15">MCC10083</strain>
        <strain evidence="16">MCC10100</strain>
        <strain evidence="17">MCC10102</strain>
        <strain evidence="18">MCC10116</strain>
        <strain evidence="19">MCC10120</strain>
    </source>
</reference>
<dbReference type="SUPFAM" id="SSF47413">
    <property type="entry name" value="lambda repressor-like DNA-binding domains"/>
    <property type="match status" value="1"/>
</dbReference>
<evidence type="ECO:0000256" key="3">
    <source>
        <dbReference type="ARBA" id="ARBA00023163"/>
    </source>
</evidence>
<feature type="domain" description="HTH lacI-type" evidence="4">
    <location>
        <begin position="3"/>
        <end position="57"/>
    </location>
</feature>
<dbReference type="InterPro" id="IPR028082">
    <property type="entry name" value="Peripla_BP_I"/>
</dbReference>
<dbReference type="Proteomes" id="UP000291881">
    <property type="component" value="Unassembled WGS sequence"/>
</dbReference>
<dbReference type="EMBL" id="SHTU01000003">
    <property type="protein sequence ID" value="TCF96052.1"/>
    <property type="molecule type" value="Genomic_DNA"/>
</dbReference>
<evidence type="ECO:0000313" key="23">
    <source>
        <dbReference type="Proteomes" id="UP000291713"/>
    </source>
</evidence>
<dbReference type="AlphaFoldDB" id="A0A087B119"/>
<dbReference type="InterPro" id="IPR046335">
    <property type="entry name" value="LacI/GalR-like_sensor"/>
</dbReference>
<dbReference type="EMBL" id="CP118598">
    <property type="protein sequence ID" value="WDY40435.1"/>
    <property type="molecule type" value="Genomic_DNA"/>
</dbReference>
<evidence type="ECO:0000313" key="5">
    <source>
        <dbReference type="EMBL" id="GHM72502.1"/>
    </source>
</evidence>
<evidence type="ECO:0000259" key="4">
    <source>
        <dbReference type="PROSITE" id="PS50932"/>
    </source>
</evidence>
<dbReference type="EMBL" id="SZNG01000012">
    <property type="protein sequence ID" value="TPH35229.1"/>
    <property type="molecule type" value="Genomic_DNA"/>
</dbReference>
<dbReference type="OMA" id="FINRWFF"/>
<evidence type="ECO:0000313" key="15">
    <source>
        <dbReference type="EMBL" id="TCF12397.1"/>
    </source>
</evidence>
<evidence type="ECO:0000313" key="34">
    <source>
        <dbReference type="Proteomes" id="UP000293701"/>
    </source>
</evidence>
<dbReference type="Proteomes" id="UP000294241">
    <property type="component" value="Unassembled WGS sequence"/>
</dbReference>
<organism evidence="18 30">
    <name type="scientific">Bifidobacterium longum subsp. longum</name>
    <dbReference type="NCBI Taxonomy" id="1679"/>
    <lineage>
        <taxon>Bacteria</taxon>
        <taxon>Bacillati</taxon>
        <taxon>Actinomycetota</taxon>
        <taxon>Actinomycetes</taxon>
        <taxon>Bifidobacteriales</taxon>
        <taxon>Bifidobacteriaceae</taxon>
        <taxon>Bifidobacterium</taxon>
    </lineage>
</organism>
<proteinExistence type="predicted"/>
<evidence type="ECO:0000313" key="22">
    <source>
        <dbReference type="Proteomes" id="UP000291226"/>
    </source>
</evidence>
<evidence type="ECO:0000313" key="17">
    <source>
        <dbReference type="EMBL" id="TCF47909.1"/>
    </source>
</evidence>
<evidence type="ECO:0000313" key="19">
    <source>
        <dbReference type="EMBL" id="TCF96052.1"/>
    </source>
</evidence>
<dbReference type="Pfam" id="PF13377">
    <property type="entry name" value="Peripla_BP_3"/>
    <property type="match status" value="1"/>
</dbReference>
<dbReference type="CDD" id="cd01392">
    <property type="entry name" value="HTH_LacI"/>
    <property type="match status" value="1"/>
</dbReference>
<dbReference type="RefSeq" id="WP_007051644.1">
    <property type="nucleotide sequence ID" value="NZ_AP022379.1"/>
</dbReference>
<dbReference type="EMBL" id="SHSD01000004">
    <property type="protein sequence ID" value="TCF12397.1"/>
    <property type="molecule type" value="Genomic_DNA"/>
</dbReference>
<evidence type="ECO:0000313" key="35">
    <source>
        <dbReference type="Proteomes" id="UP000294241"/>
    </source>
</evidence>
<dbReference type="PROSITE" id="PS50932">
    <property type="entry name" value="HTH_LACI_2"/>
    <property type="match status" value="1"/>
</dbReference>
<evidence type="ECO:0000256" key="1">
    <source>
        <dbReference type="ARBA" id="ARBA00023015"/>
    </source>
</evidence>
<reference evidence="20" key="2">
    <citation type="journal article" date="2019" name="Appl. Environ. Microbiol.">
        <title>An in vitro enrichment strategy for formulating synergistic synbiotics.</title>
        <authorList>
            <person name="Kok C.R."/>
            <person name="Quintero D.F.G."/>
            <person name="Niyirora C."/>
            <person name="Rose D."/>
            <person name="Li A."/>
            <person name="Hutkins R."/>
        </authorList>
    </citation>
    <scope>NUCLEOTIDE SEQUENCE</scope>
    <source>
        <strain evidence="20">CR15</strain>
    </source>
</reference>
<evidence type="ECO:0000313" key="16">
    <source>
        <dbReference type="EMBL" id="TCF41135.1"/>
    </source>
</evidence>
<dbReference type="PANTHER" id="PTHR30146:SF109">
    <property type="entry name" value="HTH-TYPE TRANSCRIPTIONAL REGULATOR GALS"/>
    <property type="match status" value="1"/>
</dbReference>
<dbReference type="Proteomes" id="UP000315512">
    <property type="component" value="Unassembled WGS sequence"/>
</dbReference>
<dbReference type="Proteomes" id="UP000293701">
    <property type="component" value="Unassembled WGS sequence"/>
</dbReference>
<protein>
    <submittedName>
        <fullName evidence="21">LacI family DNA-binding transcriptional regulator</fullName>
    </submittedName>
    <submittedName>
        <fullName evidence="18">LacI family transcriptional regulator</fullName>
    </submittedName>
</protein>
<dbReference type="SUPFAM" id="SSF53822">
    <property type="entry name" value="Periplasmic binding protein-like I"/>
    <property type="match status" value="1"/>
</dbReference>
<dbReference type="Proteomes" id="UP000293441">
    <property type="component" value="Unassembled WGS sequence"/>
</dbReference>
<evidence type="ECO:0000313" key="32">
    <source>
        <dbReference type="Proteomes" id="UP000293441"/>
    </source>
</evidence>
<evidence type="ECO:0000313" key="30">
    <source>
        <dbReference type="Proteomes" id="UP000292787"/>
    </source>
</evidence>
<evidence type="ECO:0000313" key="25">
    <source>
        <dbReference type="Proteomes" id="UP000291881"/>
    </source>
</evidence>
<dbReference type="Proteomes" id="UP000292787">
    <property type="component" value="Unassembled WGS sequence"/>
</dbReference>
<dbReference type="Proteomes" id="UP000291226">
    <property type="component" value="Unassembled WGS sequence"/>
</dbReference>
<evidence type="ECO:0000313" key="10">
    <source>
        <dbReference type="EMBL" id="TCD98838.1"/>
    </source>
</evidence>
<evidence type="ECO:0000313" key="13">
    <source>
        <dbReference type="EMBL" id="TCE88674.1"/>
    </source>
</evidence>
<dbReference type="Proteomes" id="UP000663812">
    <property type="component" value="Unassembled WGS sequence"/>
</dbReference>
<dbReference type="EMBL" id="SHPR01000001">
    <property type="protein sequence ID" value="TCD85623.1"/>
    <property type="molecule type" value="Genomic_DNA"/>
</dbReference>
<evidence type="ECO:0000313" key="12">
    <source>
        <dbReference type="EMBL" id="TCE46267.1"/>
    </source>
</evidence>
<dbReference type="Gene3D" id="3.40.50.2300">
    <property type="match status" value="2"/>
</dbReference>
<dbReference type="EMBL" id="SHPM01000005">
    <property type="protein sequence ID" value="TCD75662.1"/>
    <property type="molecule type" value="Genomic_DNA"/>
</dbReference>
<dbReference type="EMBL" id="SHSV01000002">
    <property type="protein sequence ID" value="TCF47909.1"/>
    <property type="molecule type" value="Genomic_DNA"/>
</dbReference>
<reference evidence="20" key="4">
    <citation type="submission" date="2019-04" db="EMBL/GenBank/DDBJ databases">
        <authorList>
            <person name="Kok C.R."/>
            <person name="Hutkins R."/>
        </authorList>
    </citation>
    <scope>NUCLEOTIDE SEQUENCE</scope>
    <source>
        <strain evidence="20">CR15</strain>
    </source>
</reference>
<dbReference type="SMART" id="SM00354">
    <property type="entry name" value="HTH_LACI"/>
    <property type="match status" value="1"/>
</dbReference>
<keyword evidence="1" id="KW-0805">Transcription regulation</keyword>
<dbReference type="Proteomes" id="UP000291814">
    <property type="component" value="Unassembled WGS sequence"/>
</dbReference>
<dbReference type="InterPro" id="IPR000843">
    <property type="entry name" value="HTH_LacI"/>
</dbReference>
<dbReference type="EMBL" id="SHRX01000004">
    <property type="protein sequence ID" value="TCF00762.1"/>
    <property type="molecule type" value="Genomic_DNA"/>
</dbReference>
<dbReference type="Proteomes" id="UP000293475">
    <property type="component" value="Unassembled WGS sequence"/>
</dbReference>
<dbReference type="Proteomes" id="UP000292751">
    <property type="component" value="Unassembled WGS sequence"/>
</dbReference>
<dbReference type="EMBL" id="SHPO01000005">
    <property type="protein sequence ID" value="TCD79339.1"/>
    <property type="molecule type" value="Genomic_DNA"/>
</dbReference>
<reference evidence="5" key="5">
    <citation type="journal article" date="2021" name="Appl. Environ. Microbiol.">
        <title>Novel 3-O-alpha-d-Galactosyl-alpha-l-Arabinofuranosidase for the Assimilation of Gum Arabic Arabinogalactan Protein in Bifidobacterium longum subsp. longum.</title>
        <authorList>
            <person name="Sasaki Y."/>
            <person name="Horigome A."/>
            <person name="Odamaki T."/>
            <person name="Xiao J.Z."/>
            <person name="Ishiwata A."/>
            <person name="Ito Y."/>
            <person name="Kitahara K."/>
            <person name="Fujita K."/>
        </authorList>
    </citation>
    <scope>NUCLEOTIDE SEQUENCE</scope>
    <source>
        <strain evidence="5">MCC00316</strain>
    </source>
</reference>
<dbReference type="Proteomes" id="UP001221506">
    <property type="component" value="Chromosome"/>
</dbReference>
<dbReference type="Gene3D" id="1.10.260.40">
    <property type="entry name" value="lambda repressor-like DNA-binding domains"/>
    <property type="match status" value="1"/>
</dbReference>
<evidence type="ECO:0000313" key="6">
    <source>
        <dbReference type="EMBL" id="TCD75662.1"/>
    </source>
</evidence>
<reference evidence="21 36" key="6">
    <citation type="submission" date="2023-02" db="EMBL/GenBank/DDBJ databases">
        <authorList>
            <person name="Pan L."/>
        </authorList>
    </citation>
    <scope>NUCLEOTIDE SEQUENCE [LARGE SCALE GENOMIC DNA]</scope>
    <source>
        <strain evidence="21 36">F2</strain>
    </source>
</reference>
<evidence type="ECO:0000313" key="8">
    <source>
        <dbReference type="EMBL" id="TCD85623.1"/>
    </source>
</evidence>
<evidence type="ECO:0000313" key="9">
    <source>
        <dbReference type="EMBL" id="TCD87332.1"/>
    </source>
</evidence>
<gene>
    <name evidence="20" type="ORF">FCO76_08485</name>
    <name evidence="5" type="ORF">MCC00316_07920</name>
    <name evidence="6" type="ORF">MCC10002_0262</name>
    <name evidence="7" type="ORF">MCC10004_0250</name>
    <name evidence="8" type="ORF">MCC10008_0058</name>
    <name evidence="9" type="ORF">MCC10009_0111</name>
    <name evidence="10" type="ORF">MCC10015_0234</name>
    <name evidence="11" type="ORF">MCC10043_0103</name>
    <name evidence="12" type="ORF">MCC10044_0091</name>
    <name evidence="13" type="ORF">MCC10070_0160</name>
    <name evidence="14" type="ORF">MCC10076_0136</name>
    <name evidence="15" type="ORF">MCC10083_0142</name>
    <name evidence="16" type="ORF">MCC10100_0138</name>
    <name evidence="17" type="ORF">MCC10102_0120</name>
    <name evidence="18" type="ORF">MCC10116_0039</name>
    <name evidence="19" type="ORF">MCC10120_0156</name>
    <name evidence="21" type="ORF">PWA56_00830</name>
</gene>
<evidence type="ECO:0000313" key="7">
    <source>
        <dbReference type="EMBL" id="TCD79339.1"/>
    </source>
</evidence>
<dbReference type="EMBL" id="SHQU01000004">
    <property type="protein sequence ID" value="TCE42460.1"/>
    <property type="molecule type" value="Genomic_DNA"/>
</dbReference>
<dbReference type="Proteomes" id="UP000292692">
    <property type="component" value="Unassembled WGS sequence"/>
</dbReference>
<dbReference type="Proteomes" id="UP000293319">
    <property type="component" value="Unassembled WGS sequence"/>
</dbReference>
<dbReference type="EMBL" id="BNHC01000004">
    <property type="protein sequence ID" value="GHM72502.1"/>
    <property type="molecule type" value="Genomic_DNA"/>
</dbReference>
<evidence type="ECO:0000313" key="26">
    <source>
        <dbReference type="Proteomes" id="UP000292241"/>
    </source>
</evidence>
<evidence type="ECO:0000256" key="2">
    <source>
        <dbReference type="ARBA" id="ARBA00023125"/>
    </source>
</evidence>
<dbReference type="EMBL" id="SHPX01000002">
    <property type="protein sequence ID" value="TCD98838.1"/>
    <property type="molecule type" value="Genomic_DNA"/>
</dbReference>
<evidence type="ECO:0000313" key="28">
    <source>
        <dbReference type="Proteomes" id="UP000292692"/>
    </source>
</evidence>
<dbReference type="EMBL" id="SHPS01000001">
    <property type="protein sequence ID" value="TCD87332.1"/>
    <property type="molecule type" value="Genomic_DNA"/>
</dbReference>
<dbReference type="GO" id="GO:0003700">
    <property type="term" value="F:DNA-binding transcription factor activity"/>
    <property type="evidence" value="ECO:0007669"/>
    <property type="project" value="TreeGrafter"/>
</dbReference>
<evidence type="ECO:0000313" key="21">
    <source>
        <dbReference type="EMBL" id="WDY40435.1"/>
    </source>
</evidence>
<keyword evidence="2 21" id="KW-0238">DNA-binding</keyword>
<name>A0A087B119_BIFLL</name>
<dbReference type="InterPro" id="IPR010982">
    <property type="entry name" value="Lambda_DNA-bd_dom_sf"/>
</dbReference>
<evidence type="ECO:0000313" key="20">
    <source>
        <dbReference type="EMBL" id="TPH35229.1"/>
    </source>
</evidence>
<dbReference type="PANTHER" id="PTHR30146">
    <property type="entry name" value="LACI-RELATED TRANSCRIPTIONAL REPRESSOR"/>
    <property type="match status" value="1"/>
</dbReference>
<dbReference type="Proteomes" id="UP000292260">
    <property type="component" value="Unassembled WGS sequence"/>
</dbReference>
<evidence type="ECO:0000313" key="18">
    <source>
        <dbReference type="EMBL" id="TCF66510.1"/>
    </source>
</evidence>
<evidence type="ECO:0000313" key="14">
    <source>
        <dbReference type="EMBL" id="TCF00762.1"/>
    </source>
</evidence>
<dbReference type="CDD" id="cd06267">
    <property type="entry name" value="PBP1_LacI_sugar_binding-like"/>
    <property type="match status" value="1"/>
</dbReference>
<accession>A0A087B119</accession>
<dbReference type="Proteomes" id="UP000291713">
    <property type="component" value="Unassembled WGS sequence"/>
</dbReference>
<dbReference type="Pfam" id="PF00356">
    <property type="entry name" value="LacI"/>
    <property type="match status" value="1"/>
</dbReference>
<dbReference type="GeneID" id="69577362"/>
<evidence type="ECO:0000313" key="36">
    <source>
        <dbReference type="Proteomes" id="UP001221506"/>
    </source>
</evidence>
<evidence type="ECO:0000313" key="33">
    <source>
        <dbReference type="Proteomes" id="UP000293475"/>
    </source>
</evidence>
<dbReference type="EMBL" id="SHTF01000001">
    <property type="protein sequence ID" value="TCF66510.1"/>
    <property type="molecule type" value="Genomic_DNA"/>
</dbReference>
<evidence type="ECO:0000313" key="11">
    <source>
        <dbReference type="EMBL" id="TCE42460.1"/>
    </source>
</evidence>
<dbReference type="GO" id="GO:0000976">
    <property type="term" value="F:transcription cis-regulatory region binding"/>
    <property type="evidence" value="ECO:0007669"/>
    <property type="project" value="TreeGrafter"/>
</dbReference>
<evidence type="ECO:0000313" key="24">
    <source>
        <dbReference type="Proteomes" id="UP000291814"/>
    </source>
</evidence>
<evidence type="ECO:0000313" key="29">
    <source>
        <dbReference type="Proteomes" id="UP000292751"/>
    </source>
</evidence>